<evidence type="ECO:0008006" key="5">
    <source>
        <dbReference type="Google" id="ProtNLM"/>
    </source>
</evidence>
<feature type="compositionally biased region" description="Low complexity" evidence="1">
    <location>
        <begin position="40"/>
        <end position="52"/>
    </location>
</feature>
<accession>A0A1V9D880</accession>
<keyword evidence="2" id="KW-0732">Signal</keyword>
<sequence length="169" mass="18187">MRRTQNALFLAGLLFGSLSLVPAAQAEGDATDTVPPPPQVQQQAPTDAQPQQGDTTDSGAQPPLGPNAEEPEAGSTPAPDANANAGSPQAQSNYDLNRIIIDYKDYKIGDSVPQQYLDKSYNIVEWQKRNLPAPETGSHWTYIGGNYLLITNDVGKILKAESGDIYYRG</sequence>
<evidence type="ECO:0000256" key="1">
    <source>
        <dbReference type="SAM" id="MobiDB-lite"/>
    </source>
</evidence>
<gene>
    <name evidence="3" type="ORF">B2J69_22445</name>
</gene>
<dbReference type="Proteomes" id="UP000192769">
    <property type="component" value="Unassembled WGS sequence"/>
</dbReference>
<dbReference type="EMBL" id="MWUE01000043">
    <property type="protein sequence ID" value="OQP29935.1"/>
    <property type="molecule type" value="Genomic_DNA"/>
</dbReference>
<feature type="signal peptide" evidence="2">
    <location>
        <begin position="1"/>
        <end position="26"/>
    </location>
</feature>
<name>A0A1V9D880_9GAMM</name>
<comment type="caution">
    <text evidence="3">The sequence shown here is derived from an EMBL/GenBank/DDBJ whole genome shotgun (WGS) entry which is preliminary data.</text>
</comment>
<dbReference type="RefSeq" id="WP_081142524.1">
    <property type="nucleotide sequence ID" value="NZ_MWUE01000043.1"/>
</dbReference>
<reference evidence="3 4" key="1">
    <citation type="submission" date="2017-02" db="EMBL/GenBank/DDBJ databases">
        <title>Whole genome shotgun sequence of Pantoea agglomerans strain AS1 isolated from a cycad, Zamia floridana in Central Florida, USA.</title>
        <authorList>
            <person name="Lata P."/>
            <person name="Govindarajan S."/>
            <person name="Qi F."/>
            <person name="Li J.-L."/>
            <person name="Maurya S.K."/>
            <person name="Sahoo M.K."/>
        </authorList>
    </citation>
    <scope>NUCLEOTIDE SEQUENCE [LARGE SCALE GENOMIC DNA]</scope>
    <source>
        <strain evidence="3 4">AS1</strain>
    </source>
</reference>
<keyword evidence="4" id="KW-1185">Reference proteome</keyword>
<feature type="chain" id="PRO_5012393204" description="Nickel/cobalt homeostasis protein RcnB" evidence="2">
    <location>
        <begin position="27"/>
        <end position="169"/>
    </location>
</feature>
<evidence type="ECO:0000313" key="3">
    <source>
        <dbReference type="EMBL" id="OQP29935.1"/>
    </source>
</evidence>
<dbReference type="Pfam" id="PF11776">
    <property type="entry name" value="RcnB"/>
    <property type="match status" value="1"/>
</dbReference>
<protein>
    <recommendedName>
        <fullName evidence="5">Nickel/cobalt homeostasis protein RcnB</fullName>
    </recommendedName>
</protein>
<dbReference type="AlphaFoldDB" id="A0A1V9D880"/>
<dbReference type="OrthoDB" id="6538939at2"/>
<proteinExistence type="predicted"/>
<evidence type="ECO:0000256" key="2">
    <source>
        <dbReference type="SAM" id="SignalP"/>
    </source>
</evidence>
<evidence type="ECO:0000313" key="4">
    <source>
        <dbReference type="Proteomes" id="UP000192769"/>
    </source>
</evidence>
<organism evidence="3 4">
    <name type="scientific">Pantoea latae</name>
    <dbReference type="NCBI Taxonomy" id="1964541"/>
    <lineage>
        <taxon>Bacteria</taxon>
        <taxon>Pseudomonadati</taxon>
        <taxon>Pseudomonadota</taxon>
        <taxon>Gammaproteobacteria</taxon>
        <taxon>Enterobacterales</taxon>
        <taxon>Erwiniaceae</taxon>
        <taxon>Pantoea</taxon>
    </lineage>
</organism>
<feature type="region of interest" description="Disordered" evidence="1">
    <location>
        <begin position="26"/>
        <end position="90"/>
    </location>
</feature>
<dbReference type="InterPro" id="IPR024572">
    <property type="entry name" value="RcnB"/>
</dbReference>
<dbReference type="Gene3D" id="3.10.450.160">
    <property type="entry name" value="inner membrane protein cigr"/>
    <property type="match status" value="1"/>
</dbReference>